<protein>
    <submittedName>
        <fullName evidence="2">DUF6074 family protein</fullName>
    </submittedName>
</protein>
<reference evidence="2 3" key="1">
    <citation type="submission" date="2024-09" db="EMBL/GenBank/DDBJ databases">
        <authorList>
            <person name="Sun Q."/>
            <person name="Mori K."/>
        </authorList>
    </citation>
    <scope>NUCLEOTIDE SEQUENCE [LARGE SCALE GENOMIC DNA]</scope>
    <source>
        <strain evidence="2 3">TBRC 4938</strain>
    </source>
</reference>
<dbReference type="RefSeq" id="WP_377263817.1">
    <property type="nucleotide sequence ID" value="NZ_JBHMAA010000023.1"/>
</dbReference>
<evidence type="ECO:0000313" key="2">
    <source>
        <dbReference type="EMBL" id="MFB9950995.1"/>
    </source>
</evidence>
<accession>A0ABV6ANU6</accession>
<dbReference type="Proteomes" id="UP001589692">
    <property type="component" value="Unassembled WGS sequence"/>
</dbReference>
<name>A0ABV6ANU6_9HYPH</name>
<organism evidence="2 3">
    <name type="scientific">Rhizobium puerariae</name>
    <dbReference type="NCBI Taxonomy" id="1585791"/>
    <lineage>
        <taxon>Bacteria</taxon>
        <taxon>Pseudomonadati</taxon>
        <taxon>Pseudomonadota</taxon>
        <taxon>Alphaproteobacteria</taxon>
        <taxon>Hyphomicrobiales</taxon>
        <taxon>Rhizobiaceae</taxon>
        <taxon>Rhizobium/Agrobacterium group</taxon>
        <taxon>Rhizobium</taxon>
    </lineage>
</organism>
<comment type="caution">
    <text evidence="2">The sequence shown here is derived from an EMBL/GenBank/DDBJ whole genome shotgun (WGS) entry which is preliminary data.</text>
</comment>
<dbReference type="InterPro" id="IPR045720">
    <property type="entry name" value="DUF6074"/>
</dbReference>
<gene>
    <name evidence="2" type="ORF">ACFFP0_19275</name>
</gene>
<sequence>MRKKTESQFPNLQSHGSHSCTKNPTIGSLSCSPSITQKGTVYYISGGTRERTEASGGSDGPAVVLAFPLRRQLEKVSDVARKLARTTTRRHATYYRSQVTKALDGKLKRLGVTEDHRNREIARFWQAVACEVQRQRRQGGAA</sequence>
<evidence type="ECO:0000256" key="1">
    <source>
        <dbReference type="SAM" id="MobiDB-lite"/>
    </source>
</evidence>
<feature type="compositionally biased region" description="Polar residues" evidence="1">
    <location>
        <begin position="7"/>
        <end position="29"/>
    </location>
</feature>
<dbReference type="EMBL" id="JBHMAA010000023">
    <property type="protein sequence ID" value="MFB9950995.1"/>
    <property type="molecule type" value="Genomic_DNA"/>
</dbReference>
<dbReference type="Pfam" id="PF19551">
    <property type="entry name" value="DUF6074"/>
    <property type="match status" value="1"/>
</dbReference>
<evidence type="ECO:0000313" key="3">
    <source>
        <dbReference type="Proteomes" id="UP001589692"/>
    </source>
</evidence>
<keyword evidence="3" id="KW-1185">Reference proteome</keyword>
<proteinExistence type="predicted"/>
<feature type="region of interest" description="Disordered" evidence="1">
    <location>
        <begin position="1"/>
        <end position="29"/>
    </location>
</feature>